<dbReference type="Proteomes" id="UP000295257">
    <property type="component" value="Unassembled WGS sequence"/>
</dbReference>
<sequence>MKKANKIILIALTLIGLLQVFWFTALTYPIKPIINWINSLNVPKNWLTYLSLALAAISTLIYIFILMYALFSPTKYQEIKFTSSNGKLRISTNVVEKMITRRLEEIPSLQKVNVQLKILGKKRHAKMLISVLSNETKNLPQLGDYIKEIANEQLIDHLNVPIKKTIINLSSNTTDKKIKVT</sequence>
<evidence type="ECO:0000313" key="2">
    <source>
        <dbReference type="EMBL" id="TDG70713.1"/>
    </source>
</evidence>
<feature type="transmembrane region" description="Helical" evidence="1">
    <location>
        <begin position="46"/>
        <end position="71"/>
    </location>
</feature>
<dbReference type="EMBL" id="PUFN01000024">
    <property type="protein sequence ID" value="TDG70713.1"/>
    <property type="molecule type" value="Genomic_DNA"/>
</dbReference>
<keyword evidence="1" id="KW-0812">Transmembrane</keyword>
<keyword evidence="1" id="KW-0472">Membrane</keyword>
<evidence type="ECO:0008006" key="4">
    <source>
        <dbReference type="Google" id="ProtNLM"/>
    </source>
</evidence>
<accession>A0A4R5NC79</accession>
<protein>
    <recommendedName>
        <fullName evidence="4">Alkaline shock response membrane anchor protein AmaP</fullName>
    </recommendedName>
</protein>
<dbReference type="NCBIfam" id="NF033218">
    <property type="entry name" value="anchor_AmaP"/>
    <property type="match status" value="1"/>
</dbReference>
<evidence type="ECO:0000313" key="3">
    <source>
        <dbReference type="Proteomes" id="UP000295257"/>
    </source>
</evidence>
<name>A0A4R5NC79_9LACO</name>
<reference evidence="2 3" key="1">
    <citation type="journal article" date="2019" name="Appl. Microbiol. Biotechnol.">
        <title>Uncovering carbohydrate metabolism through a genotype-phenotype association study of 56 lactic acid bacteria genomes.</title>
        <authorList>
            <person name="Buron-Moles G."/>
            <person name="Chailyan A."/>
            <person name="Dolejs I."/>
            <person name="Forster J."/>
            <person name="Miks M.H."/>
        </authorList>
    </citation>
    <scope>NUCLEOTIDE SEQUENCE [LARGE SCALE GENOMIC DNA]</scope>
    <source>
        <strain evidence="2 3">ATCC 29644</strain>
    </source>
</reference>
<dbReference type="RefSeq" id="WP_010019520.1">
    <property type="nucleotide sequence ID" value="NZ_PUFN01000024.1"/>
</dbReference>
<keyword evidence="3" id="KW-1185">Reference proteome</keyword>
<comment type="caution">
    <text evidence="2">The sequence shown here is derived from an EMBL/GenBank/DDBJ whole genome shotgun (WGS) entry which is preliminary data.</text>
</comment>
<organism evidence="2 3">
    <name type="scientific">Companilactobacillus farciminis</name>
    <dbReference type="NCBI Taxonomy" id="1612"/>
    <lineage>
        <taxon>Bacteria</taxon>
        <taxon>Bacillati</taxon>
        <taxon>Bacillota</taxon>
        <taxon>Bacilli</taxon>
        <taxon>Lactobacillales</taxon>
        <taxon>Lactobacillaceae</taxon>
        <taxon>Companilactobacillus</taxon>
    </lineage>
</organism>
<dbReference type="AlphaFoldDB" id="A0A4R5NC79"/>
<feature type="transmembrane region" description="Helical" evidence="1">
    <location>
        <begin position="7"/>
        <end position="26"/>
    </location>
</feature>
<keyword evidence="1" id="KW-1133">Transmembrane helix</keyword>
<gene>
    <name evidence="2" type="ORF">C5L30_001504</name>
</gene>
<proteinExistence type="predicted"/>
<evidence type="ECO:0000256" key="1">
    <source>
        <dbReference type="SAM" id="Phobius"/>
    </source>
</evidence>
<dbReference type="OrthoDB" id="2315173at2"/>